<dbReference type="InterPro" id="IPR043502">
    <property type="entry name" value="DNA/RNA_pol_sf"/>
</dbReference>
<sequence>MTDLHEISPEVIIHRLSVNPDIKPMKQKKMMFRLERSQATKEEVDKLLKAKYICPVQYLEWLANVVLVLKSNEKWRICIDFTDLNKAYPKDPFPLPQIVIFIDSTSGCEILSFLDAYQSYNQIPLAPKDQENVSFVTDQIVFCYNVASFSLKNIGATYQQLVNHMFQNQIG</sequence>
<name>A0AAW2VNY8_SESRA</name>
<accession>A0AAW2VNY8</accession>
<dbReference type="PANTHER" id="PTHR24559">
    <property type="entry name" value="TRANSPOSON TY3-I GAG-POL POLYPROTEIN"/>
    <property type="match status" value="1"/>
</dbReference>
<protein>
    <submittedName>
        <fullName evidence="2">Retrovirus-related Pol polyprotein from transposon</fullName>
    </submittedName>
</protein>
<dbReference type="PANTHER" id="PTHR24559:SF430">
    <property type="entry name" value="RNA-DIRECTED DNA POLYMERASE"/>
    <property type="match status" value="1"/>
</dbReference>
<dbReference type="CDD" id="cd01647">
    <property type="entry name" value="RT_LTR"/>
    <property type="match status" value="1"/>
</dbReference>
<dbReference type="Pfam" id="PF00078">
    <property type="entry name" value="RVT_1"/>
    <property type="match status" value="1"/>
</dbReference>
<proteinExistence type="predicted"/>
<reference evidence="2" key="2">
    <citation type="journal article" date="2024" name="Plant">
        <title>Genomic evolution and insights into agronomic trait innovations of Sesamum species.</title>
        <authorList>
            <person name="Miao H."/>
            <person name="Wang L."/>
            <person name="Qu L."/>
            <person name="Liu H."/>
            <person name="Sun Y."/>
            <person name="Le M."/>
            <person name="Wang Q."/>
            <person name="Wei S."/>
            <person name="Zheng Y."/>
            <person name="Lin W."/>
            <person name="Duan Y."/>
            <person name="Cao H."/>
            <person name="Xiong S."/>
            <person name="Wang X."/>
            <person name="Wei L."/>
            <person name="Li C."/>
            <person name="Ma Q."/>
            <person name="Ju M."/>
            <person name="Zhao R."/>
            <person name="Li G."/>
            <person name="Mu C."/>
            <person name="Tian Q."/>
            <person name="Mei H."/>
            <person name="Zhang T."/>
            <person name="Gao T."/>
            <person name="Zhang H."/>
        </authorList>
    </citation>
    <scope>NUCLEOTIDE SEQUENCE</scope>
    <source>
        <strain evidence="2">G02</strain>
    </source>
</reference>
<dbReference type="InterPro" id="IPR000477">
    <property type="entry name" value="RT_dom"/>
</dbReference>
<organism evidence="2">
    <name type="scientific">Sesamum radiatum</name>
    <name type="common">Black benniseed</name>
    <dbReference type="NCBI Taxonomy" id="300843"/>
    <lineage>
        <taxon>Eukaryota</taxon>
        <taxon>Viridiplantae</taxon>
        <taxon>Streptophyta</taxon>
        <taxon>Embryophyta</taxon>
        <taxon>Tracheophyta</taxon>
        <taxon>Spermatophyta</taxon>
        <taxon>Magnoliopsida</taxon>
        <taxon>eudicotyledons</taxon>
        <taxon>Gunneridae</taxon>
        <taxon>Pentapetalae</taxon>
        <taxon>asterids</taxon>
        <taxon>lamiids</taxon>
        <taxon>Lamiales</taxon>
        <taxon>Pedaliaceae</taxon>
        <taxon>Sesamum</taxon>
    </lineage>
</organism>
<dbReference type="SUPFAM" id="SSF56672">
    <property type="entry name" value="DNA/RNA polymerases"/>
    <property type="match status" value="1"/>
</dbReference>
<dbReference type="AlphaFoldDB" id="A0AAW2VNY8"/>
<gene>
    <name evidence="2" type="ORF">Sradi_0729300</name>
</gene>
<feature type="domain" description="Reverse transcriptase" evidence="1">
    <location>
        <begin position="69"/>
        <end position="168"/>
    </location>
</feature>
<dbReference type="InterPro" id="IPR043128">
    <property type="entry name" value="Rev_trsase/Diguanyl_cyclase"/>
</dbReference>
<evidence type="ECO:0000259" key="1">
    <source>
        <dbReference type="Pfam" id="PF00078"/>
    </source>
</evidence>
<dbReference type="Gene3D" id="3.10.10.10">
    <property type="entry name" value="HIV Type 1 Reverse Transcriptase, subunit A, domain 1"/>
    <property type="match status" value="1"/>
</dbReference>
<evidence type="ECO:0000313" key="2">
    <source>
        <dbReference type="EMBL" id="KAL0431033.1"/>
    </source>
</evidence>
<dbReference type="Gene3D" id="3.30.70.270">
    <property type="match status" value="1"/>
</dbReference>
<reference evidence="2" key="1">
    <citation type="submission" date="2020-06" db="EMBL/GenBank/DDBJ databases">
        <authorList>
            <person name="Li T."/>
            <person name="Hu X."/>
            <person name="Zhang T."/>
            <person name="Song X."/>
            <person name="Zhang H."/>
            <person name="Dai N."/>
            <person name="Sheng W."/>
            <person name="Hou X."/>
            <person name="Wei L."/>
        </authorList>
    </citation>
    <scope>NUCLEOTIDE SEQUENCE</scope>
    <source>
        <strain evidence="2">G02</strain>
        <tissue evidence="2">Leaf</tissue>
    </source>
</reference>
<comment type="caution">
    <text evidence="2">The sequence shown here is derived from an EMBL/GenBank/DDBJ whole genome shotgun (WGS) entry which is preliminary data.</text>
</comment>
<dbReference type="InterPro" id="IPR053134">
    <property type="entry name" value="RNA-dir_DNA_polymerase"/>
</dbReference>
<dbReference type="EMBL" id="JACGWJ010000003">
    <property type="protein sequence ID" value="KAL0431033.1"/>
    <property type="molecule type" value="Genomic_DNA"/>
</dbReference>